<protein>
    <submittedName>
        <fullName evidence="2">Uncharacterized protein</fullName>
    </submittedName>
</protein>
<evidence type="ECO:0000313" key="3">
    <source>
        <dbReference type="Proteomes" id="UP001362999"/>
    </source>
</evidence>
<feature type="region of interest" description="Disordered" evidence="1">
    <location>
        <begin position="1273"/>
        <end position="1303"/>
    </location>
</feature>
<dbReference type="InterPro" id="IPR019793">
    <property type="entry name" value="Peroxidases_heam-ligand_BS"/>
</dbReference>
<organism evidence="2 3">
    <name type="scientific">Favolaschia claudopus</name>
    <dbReference type="NCBI Taxonomy" id="2862362"/>
    <lineage>
        <taxon>Eukaryota</taxon>
        <taxon>Fungi</taxon>
        <taxon>Dikarya</taxon>
        <taxon>Basidiomycota</taxon>
        <taxon>Agaricomycotina</taxon>
        <taxon>Agaricomycetes</taxon>
        <taxon>Agaricomycetidae</taxon>
        <taxon>Agaricales</taxon>
        <taxon>Marasmiineae</taxon>
        <taxon>Mycenaceae</taxon>
        <taxon>Favolaschia</taxon>
    </lineage>
</organism>
<evidence type="ECO:0000313" key="2">
    <source>
        <dbReference type="EMBL" id="KAK7014708.1"/>
    </source>
</evidence>
<proteinExistence type="predicted"/>
<dbReference type="EMBL" id="JAWWNJ010000056">
    <property type="protein sequence ID" value="KAK7014708.1"/>
    <property type="molecule type" value="Genomic_DNA"/>
</dbReference>
<gene>
    <name evidence="2" type="ORF">R3P38DRAFT_2787537</name>
</gene>
<sequence>MGLGETMERGVYVYYVCEGVKESMPIAILAKNEEDKADATEDRLRLCNSDEHRSQGIDLRRWRGGFLERSRLQATPSHPPIIGFVLCVITKDCLDFGPLGGLVVAAFVSLPGSSCDACRTVDSAVAVVEKWAQQSFGKKSIDRLNHAQLEAKLSALSRQLKAEQIKKNNHWTSLKAARKREAAFTELFDLLSAHNVPGLPRLLSTAKNEGWGTQKTTQKSQLAIEGKYHARNYTEFDRDLAILMYELGGGATLYALNKAPVMLPSRFTIADERRTQNLRITVGDVKMIDILENIEILFRDAVVSETGPVLHTISQDEISGDGRLCYLEETDEIAGLCEHATSKLKTFQMGSDLTCIEEVVTAIRAGDIHVGKEYSVAAISRHAPTDYGAKPILILPTCKKGSWRSAAEILQKLVQAWKLSPHGEAKLGKLTTLASDGDGTRRAALYLMCMHKLLGPDDPLYEFLRDLAGLNLYTGEGGLTMDFDPKHLFKPGILVNDVVINKTLIAQWLEKIPGYDWSDESIHALLNPKDGQDVGRAIRLLCLVADLRRLDVSELTPSEKITHRALSLLGEMFDALVNPFIVPTLSLSEQMIQLVKFAHMACALFVKHDGDFFSHQLYGDLQCMVKNMIFKIAHSKVLNPMLKVFLCLLGDDVLEILFGRSRMIGGHSPNHDVDELRRRICSALRIDKIFEKYPHLERRPRRLRLVRNRDVDHLSPREWEGELTAGSCDIHACYHEGVAQAKAVLAKYGCDMDFTARFSQEGFDLMRPKGGKYPGLSKEVDRSLENAAAAVDATSMGSESLAGSNTNLDARILTFDAPAALAAEQAVHAARDAAALSGGHSLWINLNEDGSKKAHKKTILRTFMDPTFDVKDGKSHDRLLRVRYFSIGGDSWDRTASTVYSKSTANDHLLKIHGLFAALICFNTSKVSLAILQCTGIKITNTHPITYLEAAPSAEISLPDSKYEVSGQILSLVPFDESTDPSIVNISWAWVTEYVSFESTKAKKASGSDGSARMRHLSVTLDGRLVLPLTSTDSRQVTLEEILKILPGEKDSEKTWVFSNTQLEALGAILCDRVKSEEIRLKIPTFGMVKEGRYPYEATITNSESHNHSKTPPNNADLCFPSIAAPAAKDGRRPCFICAKSIAGPERQNHVGKHIFLSQHSLEEPSNVTMVAKKYPCGFCGQEMSKTGCTIAIVSGKASSSCTEKYPLQVKAALKSSAAKPCTNAPLGCSLCSETHWKYNMLEHLQERHPTWDKTMEKSDLSAFRAKLAISEEEENRLRPQSSQPAASSQTDTARTKRRLEDIAVTPSRARVFKVARPACGSQRKTLGDTSNNVVSQAQDADVFT</sequence>
<feature type="compositionally biased region" description="Low complexity" evidence="1">
    <location>
        <begin position="1280"/>
        <end position="1290"/>
    </location>
</feature>
<feature type="region of interest" description="Disordered" evidence="1">
    <location>
        <begin position="1322"/>
        <end position="1345"/>
    </location>
</feature>
<dbReference type="PROSITE" id="PS00435">
    <property type="entry name" value="PEROXIDASE_1"/>
    <property type="match status" value="1"/>
</dbReference>
<comment type="caution">
    <text evidence="2">The sequence shown here is derived from an EMBL/GenBank/DDBJ whole genome shotgun (WGS) entry which is preliminary data.</text>
</comment>
<evidence type="ECO:0000256" key="1">
    <source>
        <dbReference type="SAM" id="MobiDB-lite"/>
    </source>
</evidence>
<feature type="compositionally biased region" description="Polar residues" evidence="1">
    <location>
        <begin position="1323"/>
        <end position="1339"/>
    </location>
</feature>
<dbReference type="Proteomes" id="UP001362999">
    <property type="component" value="Unassembled WGS sequence"/>
</dbReference>
<name>A0AAW0APF8_9AGAR</name>
<reference evidence="2 3" key="1">
    <citation type="journal article" date="2024" name="J Genomics">
        <title>Draft genome sequencing and assembly of Favolaschia claudopus CIRM-BRFM 2984 isolated from oak limbs.</title>
        <authorList>
            <person name="Navarro D."/>
            <person name="Drula E."/>
            <person name="Chaduli D."/>
            <person name="Cazenave R."/>
            <person name="Ahrendt S."/>
            <person name="Wang J."/>
            <person name="Lipzen A."/>
            <person name="Daum C."/>
            <person name="Barry K."/>
            <person name="Grigoriev I.V."/>
            <person name="Favel A."/>
            <person name="Rosso M.N."/>
            <person name="Martin F."/>
        </authorList>
    </citation>
    <scope>NUCLEOTIDE SEQUENCE [LARGE SCALE GENOMIC DNA]</scope>
    <source>
        <strain evidence="2 3">CIRM-BRFM 2984</strain>
    </source>
</reference>
<keyword evidence="3" id="KW-1185">Reference proteome</keyword>
<accession>A0AAW0APF8</accession>